<name>A0A0C9XPW6_9AGAR</name>
<reference evidence="3" key="2">
    <citation type="submission" date="2015-01" db="EMBL/GenBank/DDBJ databases">
        <title>Evolutionary Origins and Diversification of the Mycorrhizal Mutualists.</title>
        <authorList>
            <consortium name="DOE Joint Genome Institute"/>
            <consortium name="Mycorrhizal Genomics Consortium"/>
            <person name="Kohler A."/>
            <person name="Kuo A."/>
            <person name="Nagy L.G."/>
            <person name="Floudas D."/>
            <person name="Copeland A."/>
            <person name="Barry K.W."/>
            <person name="Cichocki N."/>
            <person name="Veneault-Fourrey C."/>
            <person name="LaButti K."/>
            <person name="Lindquist E.A."/>
            <person name="Lipzen A."/>
            <person name="Lundell T."/>
            <person name="Morin E."/>
            <person name="Murat C."/>
            <person name="Riley R."/>
            <person name="Ohm R."/>
            <person name="Sun H."/>
            <person name="Tunlid A."/>
            <person name="Henrissat B."/>
            <person name="Grigoriev I.V."/>
            <person name="Hibbett D.S."/>
            <person name="Martin F."/>
        </authorList>
    </citation>
    <scope>NUCLEOTIDE SEQUENCE [LARGE SCALE GENOMIC DNA]</scope>
    <source>
        <strain evidence="3">LaAM-08-1</strain>
    </source>
</reference>
<keyword evidence="3" id="KW-1185">Reference proteome</keyword>
<feature type="region of interest" description="Disordered" evidence="1">
    <location>
        <begin position="174"/>
        <end position="210"/>
    </location>
</feature>
<evidence type="ECO:0000313" key="2">
    <source>
        <dbReference type="EMBL" id="KIK03639.1"/>
    </source>
</evidence>
<gene>
    <name evidence="2" type="ORF">K443DRAFT_121390</name>
</gene>
<dbReference type="AlphaFoldDB" id="A0A0C9XPW6"/>
<proteinExistence type="predicted"/>
<evidence type="ECO:0000313" key="3">
    <source>
        <dbReference type="Proteomes" id="UP000054477"/>
    </source>
</evidence>
<organism evidence="2 3">
    <name type="scientific">Laccaria amethystina LaAM-08-1</name>
    <dbReference type="NCBI Taxonomy" id="1095629"/>
    <lineage>
        <taxon>Eukaryota</taxon>
        <taxon>Fungi</taxon>
        <taxon>Dikarya</taxon>
        <taxon>Basidiomycota</taxon>
        <taxon>Agaricomycotina</taxon>
        <taxon>Agaricomycetes</taxon>
        <taxon>Agaricomycetidae</taxon>
        <taxon>Agaricales</taxon>
        <taxon>Agaricineae</taxon>
        <taxon>Hydnangiaceae</taxon>
        <taxon>Laccaria</taxon>
    </lineage>
</organism>
<feature type="compositionally biased region" description="Basic and acidic residues" evidence="1">
    <location>
        <begin position="199"/>
        <end position="210"/>
    </location>
</feature>
<evidence type="ECO:0000256" key="1">
    <source>
        <dbReference type="SAM" id="MobiDB-lite"/>
    </source>
</evidence>
<accession>A0A0C9XPW6</accession>
<dbReference type="HOGENOM" id="CLU_1111554_0_0_1"/>
<sequence>MRRGCPASSIPHQPRPKVMINTGVDDLSRRVPEEENWKPYEKAASEAFGSCKISRHGDSSLHPVYLYVITPPQTFGKAEILSRLSSDCILPGSDRLVTASPLVHFGRNQNGPIALLFKKLDNVGEEGIYINPKIFTISSSNLPRNRSNGAHLPSMRGLETRLRGGVILDRSALEGGPIESRHPVPSNEKSLIESDDDESKDKISTGDVEKQTVQQMTHGRSDMGSLKKFENVSLDDDYHFGGRTDGHLVI</sequence>
<protein>
    <submittedName>
        <fullName evidence="2">Uncharacterized protein</fullName>
    </submittedName>
</protein>
<dbReference type="Proteomes" id="UP000054477">
    <property type="component" value="Unassembled WGS sequence"/>
</dbReference>
<dbReference type="EMBL" id="KN838578">
    <property type="protein sequence ID" value="KIK03639.1"/>
    <property type="molecule type" value="Genomic_DNA"/>
</dbReference>
<reference evidence="2 3" key="1">
    <citation type="submission" date="2014-04" db="EMBL/GenBank/DDBJ databases">
        <authorList>
            <consortium name="DOE Joint Genome Institute"/>
            <person name="Kuo A."/>
            <person name="Kohler A."/>
            <person name="Nagy L.G."/>
            <person name="Floudas D."/>
            <person name="Copeland A."/>
            <person name="Barry K.W."/>
            <person name="Cichocki N."/>
            <person name="Veneault-Fourrey C."/>
            <person name="LaButti K."/>
            <person name="Lindquist E.A."/>
            <person name="Lipzen A."/>
            <person name="Lundell T."/>
            <person name="Morin E."/>
            <person name="Murat C."/>
            <person name="Sun H."/>
            <person name="Tunlid A."/>
            <person name="Henrissat B."/>
            <person name="Grigoriev I.V."/>
            <person name="Hibbett D.S."/>
            <person name="Martin F."/>
            <person name="Nordberg H.P."/>
            <person name="Cantor M.N."/>
            <person name="Hua S.X."/>
        </authorList>
    </citation>
    <scope>NUCLEOTIDE SEQUENCE [LARGE SCALE GENOMIC DNA]</scope>
    <source>
        <strain evidence="2 3">LaAM-08-1</strain>
    </source>
</reference>